<accession>A0ABN7PLC1</accession>
<feature type="signal peptide" evidence="3">
    <location>
        <begin position="1"/>
        <end position="20"/>
    </location>
</feature>
<evidence type="ECO:0000313" key="4">
    <source>
        <dbReference type="EMBL" id="CAG2068534.1"/>
    </source>
</evidence>
<comment type="similarity">
    <text evidence="1">Belongs to the GILT family.</text>
</comment>
<feature type="non-terminal residue" evidence="4">
    <location>
        <position position="122"/>
    </location>
</feature>
<keyword evidence="2" id="KW-0325">Glycoprotein</keyword>
<gene>
    <name evidence="4" type="ORF">TPAB3V08_LOCUS15477</name>
</gene>
<feature type="chain" id="PRO_5045115846" evidence="3">
    <location>
        <begin position="21"/>
        <end position="122"/>
    </location>
</feature>
<sequence>MVGLYLVMAVLAAMTQLSTQRHNLLIRVQGDPRFDEDFRCDPQFSVIISSLESKGTLELMRVFVVILSLASASSHHDPLTVSVYYSTMCGDTIRFFREQFLPAWNQLEGQFSAQLVPYGKSN</sequence>
<name>A0ABN7PLC1_TIMPD</name>
<reference evidence="4" key="1">
    <citation type="submission" date="2021-03" db="EMBL/GenBank/DDBJ databases">
        <authorList>
            <person name="Tran Van P."/>
        </authorList>
    </citation>
    <scope>NUCLEOTIDE SEQUENCE</scope>
</reference>
<dbReference type="InterPro" id="IPR004911">
    <property type="entry name" value="Interferon-induced_GILT"/>
</dbReference>
<dbReference type="EMBL" id="CAJPIN010093075">
    <property type="protein sequence ID" value="CAG2068534.1"/>
    <property type="molecule type" value="Genomic_DNA"/>
</dbReference>
<evidence type="ECO:0000313" key="5">
    <source>
        <dbReference type="Proteomes" id="UP001153148"/>
    </source>
</evidence>
<comment type="caution">
    <text evidence="4">The sequence shown here is derived from an EMBL/GenBank/DDBJ whole genome shotgun (WGS) entry which is preliminary data.</text>
</comment>
<dbReference type="Pfam" id="PF03227">
    <property type="entry name" value="GILT"/>
    <property type="match status" value="1"/>
</dbReference>
<evidence type="ECO:0000256" key="3">
    <source>
        <dbReference type="SAM" id="SignalP"/>
    </source>
</evidence>
<keyword evidence="3" id="KW-0732">Signal</keyword>
<proteinExistence type="inferred from homology"/>
<dbReference type="Proteomes" id="UP001153148">
    <property type="component" value="Unassembled WGS sequence"/>
</dbReference>
<evidence type="ECO:0000256" key="1">
    <source>
        <dbReference type="ARBA" id="ARBA00005679"/>
    </source>
</evidence>
<evidence type="ECO:0000256" key="2">
    <source>
        <dbReference type="ARBA" id="ARBA00023180"/>
    </source>
</evidence>
<keyword evidence="5" id="KW-1185">Reference proteome</keyword>
<organism evidence="4 5">
    <name type="scientific">Timema podura</name>
    <name type="common">Walking stick</name>
    <dbReference type="NCBI Taxonomy" id="61482"/>
    <lineage>
        <taxon>Eukaryota</taxon>
        <taxon>Metazoa</taxon>
        <taxon>Ecdysozoa</taxon>
        <taxon>Arthropoda</taxon>
        <taxon>Hexapoda</taxon>
        <taxon>Insecta</taxon>
        <taxon>Pterygota</taxon>
        <taxon>Neoptera</taxon>
        <taxon>Polyneoptera</taxon>
        <taxon>Phasmatodea</taxon>
        <taxon>Timematodea</taxon>
        <taxon>Timematoidea</taxon>
        <taxon>Timematidae</taxon>
        <taxon>Timema</taxon>
    </lineage>
</organism>
<protein>
    <submittedName>
        <fullName evidence="4">Uncharacterized protein</fullName>
    </submittedName>
</protein>